<evidence type="ECO:0000313" key="2">
    <source>
        <dbReference type="EMBL" id="SDB06913.1"/>
    </source>
</evidence>
<dbReference type="GO" id="GO:0055085">
    <property type="term" value="P:transmembrane transport"/>
    <property type="evidence" value="ECO:0007669"/>
    <property type="project" value="InterPro"/>
</dbReference>
<evidence type="ECO:0000313" key="3">
    <source>
        <dbReference type="Proteomes" id="UP000199071"/>
    </source>
</evidence>
<dbReference type="RefSeq" id="WP_090874626.1">
    <property type="nucleotide sequence ID" value="NZ_FMXQ01000001.1"/>
</dbReference>
<dbReference type="STRING" id="665467.SAMN02982931_00524"/>
<evidence type="ECO:0000256" key="1">
    <source>
        <dbReference type="ARBA" id="ARBA00022729"/>
    </source>
</evidence>
<dbReference type="GO" id="GO:0030288">
    <property type="term" value="C:outer membrane-bounded periplasmic space"/>
    <property type="evidence" value="ECO:0007669"/>
    <property type="project" value="InterPro"/>
</dbReference>
<protein>
    <submittedName>
        <fullName evidence="2">Tripartite ATP-independent transporter solute receptor, DctP family</fullName>
    </submittedName>
</protein>
<dbReference type="AlphaFoldDB" id="A0A1G6AFR2"/>
<dbReference type="InterPro" id="IPR038404">
    <property type="entry name" value="TRAP_DctP_sf"/>
</dbReference>
<dbReference type="InterPro" id="IPR004682">
    <property type="entry name" value="TRAP_DctP"/>
</dbReference>
<gene>
    <name evidence="2" type="ORF">SAMN02982931_00524</name>
</gene>
<proteinExistence type="predicted"/>
<dbReference type="Pfam" id="PF03480">
    <property type="entry name" value="DctP"/>
    <property type="match status" value="1"/>
</dbReference>
<dbReference type="PANTHER" id="PTHR33376:SF2">
    <property type="entry name" value="DICARBOXYLATE-BINDING PERIPLASMIC PROTEIN"/>
    <property type="match status" value="1"/>
</dbReference>
<sequence>MTLHSLNLTGAAARFLGGIAGATMIAGLASAPAFGLEIKSSDVHPPDYPTVAAVDYMGELLDKWTNGRLTVNIFHSMQLGGEKEALEQVQLGALEMTRVSVGVVGPIVADFNAFNLPYFFRSREHMFNVVDGEIGEELLQKLAEGGLIGLGYMDAGSRSFYNTVHPVRTVEDLKGLKLRVMQNDIFVEMVNALGGNGLPIAYNELIPAMQTGVVDGAENNPPSYESGKHYEIAGFYSLTEHLMVPEILVFSKTVWDTLTPVDQQLIRNASVLAIQKERELWKAREQKSLDALAAAGIEVITDIDKGPFIEATAPVREKYGSDFADILKRAEAVGG</sequence>
<dbReference type="NCBIfam" id="TIGR00787">
    <property type="entry name" value="dctP"/>
    <property type="match status" value="1"/>
</dbReference>
<dbReference type="Gene3D" id="3.40.190.170">
    <property type="entry name" value="Bacterial extracellular solute-binding protein, family 7"/>
    <property type="match status" value="1"/>
</dbReference>
<dbReference type="PANTHER" id="PTHR33376">
    <property type="match status" value="1"/>
</dbReference>
<dbReference type="PIRSF" id="PIRSF006470">
    <property type="entry name" value="DctB"/>
    <property type="match status" value="1"/>
</dbReference>
<dbReference type="GO" id="GO:0030246">
    <property type="term" value="F:carbohydrate binding"/>
    <property type="evidence" value="ECO:0007669"/>
    <property type="project" value="TreeGrafter"/>
</dbReference>
<reference evidence="2 3" key="1">
    <citation type="submission" date="2016-10" db="EMBL/GenBank/DDBJ databases">
        <authorList>
            <person name="de Groot N.N."/>
        </authorList>
    </citation>
    <scope>NUCLEOTIDE SEQUENCE [LARGE SCALE GENOMIC DNA]</scope>
    <source>
        <strain evidence="2 3">ATCC 35022</strain>
    </source>
</reference>
<keyword evidence="1" id="KW-0732">Signal</keyword>
<dbReference type="InterPro" id="IPR018389">
    <property type="entry name" value="DctP_fam"/>
</dbReference>
<keyword evidence="2" id="KW-0675">Receptor</keyword>
<name>A0A1G6AFR2_9HYPH</name>
<organism evidence="2 3">
    <name type="scientific">Bauldia litoralis</name>
    <dbReference type="NCBI Taxonomy" id="665467"/>
    <lineage>
        <taxon>Bacteria</taxon>
        <taxon>Pseudomonadati</taxon>
        <taxon>Pseudomonadota</taxon>
        <taxon>Alphaproteobacteria</taxon>
        <taxon>Hyphomicrobiales</taxon>
        <taxon>Kaistiaceae</taxon>
        <taxon>Bauldia</taxon>
    </lineage>
</organism>
<dbReference type="Proteomes" id="UP000199071">
    <property type="component" value="Unassembled WGS sequence"/>
</dbReference>
<dbReference type="NCBIfam" id="NF037995">
    <property type="entry name" value="TRAP_S1"/>
    <property type="match status" value="1"/>
</dbReference>
<accession>A0A1G6AFR2</accession>
<keyword evidence="3" id="KW-1185">Reference proteome</keyword>
<dbReference type="CDD" id="cd13671">
    <property type="entry name" value="PBP2_TRAP_SBP_like_3"/>
    <property type="match status" value="1"/>
</dbReference>
<dbReference type="EMBL" id="FMXQ01000001">
    <property type="protein sequence ID" value="SDB06913.1"/>
    <property type="molecule type" value="Genomic_DNA"/>
</dbReference>
<dbReference type="OrthoDB" id="8673861at2"/>